<feature type="transmembrane region" description="Helical" evidence="1">
    <location>
        <begin position="6"/>
        <end position="23"/>
    </location>
</feature>
<keyword evidence="1" id="KW-0472">Membrane</keyword>
<evidence type="ECO:0000256" key="1">
    <source>
        <dbReference type="SAM" id="Phobius"/>
    </source>
</evidence>
<gene>
    <name evidence="2" type="ORF">MNBD_GAMMA02-749</name>
</gene>
<keyword evidence="1" id="KW-1133">Transmembrane helix</keyword>
<accession>A0A3B0WX41</accession>
<dbReference type="EMBL" id="UOFA01000391">
    <property type="protein sequence ID" value="VAW48174.1"/>
    <property type="molecule type" value="Genomic_DNA"/>
</dbReference>
<proteinExistence type="predicted"/>
<feature type="non-terminal residue" evidence="2">
    <location>
        <position position="1"/>
    </location>
</feature>
<reference evidence="2" key="1">
    <citation type="submission" date="2018-06" db="EMBL/GenBank/DDBJ databases">
        <authorList>
            <person name="Zhirakovskaya E."/>
        </authorList>
    </citation>
    <scope>NUCLEOTIDE SEQUENCE</scope>
</reference>
<evidence type="ECO:0000313" key="2">
    <source>
        <dbReference type="EMBL" id="VAW48174.1"/>
    </source>
</evidence>
<organism evidence="2">
    <name type="scientific">hydrothermal vent metagenome</name>
    <dbReference type="NCBI Taxonomy" id="652676"/>
    <lineage>
        <taxon>unclassified sequences</taxon>
        <taxon>metagenomes</taxon>
        <taxon>ecological metagenomes</taxon>
    </lineage>
</organism>
<sequence length="102" mass="11885">RWQRIFYIHYTHQVIALYFAFLYRDSGRMKQLFMGSNMLLLEISASKQLKLMRSAHSEKIKKATLTPRRLFDFVSPKHLNPALRGLHRFPVSASPKAPAVGR</sequence>
<name>A0A3B0WX41_9ZZZZ</name>
<keyword evidence="1" id="KW-0812">Transmembrane</keyword>
<dbReference type="AlphaFoldDB" id="A0A3B0WX41"/>
<protein>
    <submittedName>
        <fullName evidence="2">Uncharacterized protein</fullName>
    </submittedName>
</protein>